<reference evidence="2 4" key="2">
    <citation type="submission" date="2024-10" db="EMBL/GenBank/DDBJ databases">
        <authorList>
            <person name="Ryan C."/>
        </authorList>
    </citation>
    <scope>NUCLEOTIDE SEQUENCE [LARGE SCALE GENOMIC DNA]</scope>
</reference>
<gene>
    <name evidence="2" type="ORF">URODEC1_LOCUS35798</name>
    <name evidence="3" type="ORF">URODEC1_LOCUS39927</name>
</gene>
<accession>A0ABC8YQM4</accession>
<dbReference type="PROSITE" id="PS51257">
    <property type="entry name" value="PROKAR_LIPOPROTEIN"/>
    <property type="match status" value="1"/>
</dbReference>
<proteinExistence type="predicted"/>
<feature type="chain" id="PRO_5044721361" evidence="1">
    <location>
        <begin position="37"/>
        <end position="174"/>
    </location>
</feature>
<protein>
    <submittedName>
        <fullName evidence="2">Uncharacterized protein</fullName>
    </submittedName>
</protein>
<sequence>MYRAPLQLPNSNTAFLTSPVPLPLLALGCLLHTASATAEMEAQDDCKWRQIPAFGDWNLWDDMPVTQYFQAGPFFFTAPVDKDDEDLFKVPQFPAKPYSYKKCVVRVKGEKANAVPARKKGARRQYVNEQQKWKPKGAVDEDLYKISPQLLCKVKKKKLLRNLLGGCLGLSCIA</sequence>
<keyword evidence="1" id="KW-0732">Signal</keyword>
<keyword evidence="4" id="KW-1185">Reference proteome</keyword>
<dbReference type="Proteomes" id="UP001497457">
    <property type="component" value="Chromosome 17b"/>
</dbReference>
<dbReference type="Proteomes" id="UP001497457">
    <property type="component" value="Chromosome 18b"/>
</dbReference>
<dbReference type="PANTHER" id="PTHR33699">
    <property type="entry name" value="EXPRESSED PROTEIN"/>
    <property type="match status" value="1"/>
</dbReference>
<dbReference type="EMBL" id="OZ075128">
    <property type="protein sequence ID" value="CAL4953084.1"/>
    <property type="molecule type" value="Genomic_DNA"/>
</dbReference>
<organism evidence="2 4">
    <name type="scientific">Urochloa decumbens</name>
    <dbReference type="NCBI Taxonomy" id="240449"/>
    <lineage>
        <taxon>Eukaryota</taxon>
        <taxon>Viridiplantae</taxon>
        <taxon>Streptophyta</taxon>
        <taxon>Embryophyta</taxon>
        <taxon>Tracheophyta</taxon>
        <taxon>Spermatophyta</taxon>
        <taxon>Magnoliopsida</taxon>
        <taxon>Liliopsida</taxon>
        <taxon>Poales</taxon>
        <taxon>Poaceae</taxon>
        <taxon>PACMAD clade</taxon>
        <taxon>Panicoideae</taxon>
        <taxon>Panicodae</taxon>
        <taxon>Paniceae</taxon>
        <taxon>Melinidinae</taxon>
        <taxon>Urochloa</taxon>
    </lineage>
</organism>
<reference evidence="4" key="1">
    <citation type="submission" date="2024-06" db="EMBL/GenBank/DDBJ databases">
        <authorList>
            <person name="Ryan C."/>
        </authorList>
    </citation>
    <scope>NUCLEOTIDE SEQUENCE [LARGE SCALE GENOMIC DNA]</scope>
</reference>
<name>A0ABC8YQM4_9POAL</name>
<dbReference type="EMBL" id="OZ075127">
    <property type="protein sequence ID" value="CAL4945966.1"/>
    <property type="molecule type" value="Genomic_DNA"/>
</dbReference>
<dbReference type="PANTHER" id="PTHR33699:SF2">
    <property type="entry name" value="PATHOGENIC TYPE III EFFECTOR AVIRULENCE FACTOR AVR AVRRPT-CLEAVAGE: CLEAVAGE SITE PROTEIN-RELATED"/>
    <property type="match status" value="1"/>
</dbReference>
<evidence type="ECO:0000313" key="4">
    <source>
        <dbReference type="Proteomes" id="UP001497457"/>
    </source>
</evidence>
<evidence type="ECO:0000313" key="2">
    <source>
        <dbReference type="EMBL" id="CAL4945966.1"/>
    </source>
</evidence>
<evidence type="ECO:0000256" key="1">
    <source>
        <dbReference type="SAM" id="SignalP"/>
    </source>
</evidence>
<feature type="signal peptide" evidence="1">
    <location>
        <begin position="1"/>
        <end position="36"/>
    </location>
</feature>
<dbReference type="AlphaFoldDB" id="A0ABC8YQM4"/>
<evidence type="ECO:0000313" key="3">
    <source>
        <dbReference type="EMBL" id="CAL4953084.1"/>
    </source>
</evidence>